<keyword evidence="3 5" id="KW-0687">Ribonucleoprotein</keyword>
<dbReference type="PANTHER" id="PTHR43168:SF2">
    <property type="entry name" value="LARGE RIBOSOMAL SUBUNIT PROTEIN BL33C"/>
    <property type="match status" value="1"/>
</dbReference>
<evidence type="ECO:0000256" key="2">
    <source>
        <dbReference type="ARBA" id="ARBA00022980"/>
    </source>
</evidence>
<gene>
    <name evidence="5 6" type="primary">rpmG</name>
    <name evidence="6" type="ORF">DYH56_13495</name>
</gene>
<comment type="caution">
    <text evidence="6">The sequence shown here is derived from an EMBL/GenBank/DDBJ whole genome shotgun (WGS) entry which is preliminary data.</text>
</comment>
<reference evidence="6 7" key="1">
    <citation type="submission" date="2018-08" db="EMBL/GenBank/DDBJ databases">
        <title>Draft genome sequence of Psychrilyobacter sp. strain SD5 isolated from Black Sea water.</title>
        <authorList>
            <person name="Yadav S."/>
            <person name="Villanueva L."/>
            <person name="Damste J.S.S."/>
        </authorList>
    </citation>
    <scope>NUCLEOTIDE SEQUENCE [LARGE SCALE GENOMIC DNA]</scope>
    <source>
        <strain evidence="6 7">SD5</strain>
    </source>
</reference>
<protein>
    <recommendedName>
        <fullName evidence="4 5">Large ribosomal subunit protein bL33</fullName>
    </recommendedName>
</protein>
<sequence length="50" mass="6076">MRVNILMECTECKRRNYSTSKNKKNTDGRIELKKFCKWDKKVTVHKETKK</sequence>
<evidence type="ECO:0000256" key="5">
    <source>
        <dbReference type="HAMAP-Rule" id="MF_00294"/>
    </source>
</evidence>
<proteinExistence type="inferred from homology"/>
<evidence type="ECO:0000256" key="4">
    <source>
        <dbReference type="ARBA" id="ARBA00035176"/>
    </source>
</evidence>
<dbReference type="RefSeq" id="WP_114643403.1">
    <property type="nucleotide sequence ID" value="NZ_JAACIO010000032.1"/>
</dbReference>
<dbReference type="Gene3D" id="2.20.28.120">
    <property type="entry name" value="Ribosomal protein L33"/>
    <property type="match status" value="1"/>
</dbReference>
<name>A0ABX9KDV9_9FUSO</name>
<dbReference type="PANTHER" id="PTHR43168">
    <property type="entry name" value="50S RIBOSOMAL PROTEIN L33, CHLOROPLASTIC"/>
    <property type="match status" value="1"/>
</dbReference>
<keyword evidence="2 5" id="KW-0689">Ribosomal protein</keyword>
<dbReference type="NCBIfam" id="NF001764">
    <property type="entry name" value="PRK00504.1"/>
    <property type="match status" value="1"/>
</dbReference>
<dbReference type="InterPro" id="IPR038584">
    <property type="entry name" value="Ribosomal_bL33_sf"/>
</dbReference>
<dbReference type="EMBL" id="QUAJ01000032">
    <property type="protein sequence ID" value="REI39769.1"/>
    <property type="molecule type" value="Genomic_DNA"/>
</dbReference>
<dbReference type="Proteomes" id="UP000263486">
    <property type="component" value="Unassembled WGS sequence"/>
</dbReference>
<evidence type="ECO:0000313" key="6">
    <source>
        <dbReference type="EMBL" id="REI39769.1"/>
    </source>
</evidence>
<evidence type="ECO:0000313" key="7">
    <source>
        <dbReference type="Proteomes" id="UP000263486"/>
    </source>
</evidence>
<dbReference type="NCBIfam" id="NF001860">
    <property type="entry name" value="PRK00595.1"/>
    <property type="match status" value="1"/>
</dbReference>
<dbReference type="GO" id="GO:0005840">
    <property type="term" value="C:ribosome"/>
    <property type="evidence" value="ECO:0007669"/>
    <property type="project" value="UniProtKB-KW"/>
</dbReference>
<evidence type="ECO:0000256" key="1">
    <source>
        <dbReference type="ARBA" id="ARBA00007596"/>
    </source>
</evidence>
<accession>A0ABX9KDV9</accession>
<dbReference type="InterPro" id="IPR001705">
    <property type="entry name" value="Ribosomal_bL33"/>
</dbReference>
<keyword evidence="7" id="KW-1185">Reference proteome</keyword>
<comment type="similarity">
    <text evidence="1 5">Belongs to the bacterial ribosomal protein bL33 family.</text>
</comment>
<dbReference type="NCBIfam" id="TIGR01023">
    <property type="entry name" value="rpmG_bact"/>
    <property type="match status" value="1"/>
</dbReference>
<evidence type="ECO:0000256" key="3">
    <source>
        <dbReference type="ARBA" id="ARBA00023274"/>
    </source>
</evidence>
<organism evidence="6 7">
    <name type="scientific">Psychrilyobacter piezotolerans</name>
    <dbReference type="NCBI Taxonomy" id="2293438"/>
    <lineage>
        <taxon>Bacteria</taxon>
        <taxon>Fusobacteriati</taxon>
        <taxon>Fusobacteriota</taxon>
        <taxon>Fusobacteriia</taxon>
        <taxon>Fusobacteriales</taxon>
        <taxon>Fusobacteriaceae</taxon>
        <taxon>Psychrilyobacter</taxon>
    </lineage>
</organism>
<dbReference type="HAMAP" id="MF_00294">
    <property type="entry name" value="Ribosomal_bL33"/>
    <property type="match status" value="1"/>
</dbReference>
<dbReference type="Pfam" id="PF00471">
    <property type="entry name" value="Ribosomal_L33"/>
    <property type="match status" value="1"/>
</dbReference>
<dbReference type="SUPFAM" id="SSF57829">
    <property type="entry name" value="Zn-binding ribosomal proteins"/>
    <property type="match status" value="1"/>
</dbReference>
<dbReference type="InterPro" id="IPR011332">
    <property type="entry name" value="Ribosomal_zn-bd"/>
</dbReference>